<proteinExistence type="predicted"/>
<dbReference type="AlphaFoldDB" id="A0A0F9SMP2"/>
<evidence type="ECO:0000313" key="1">
    <source>
        <dbReference type="EMBL" id="KKN70270.1"/>
    </source>
</evidence>
<accession>A0A0F9SMP2</accession>
<protein>
    <submittedName>
        <fullName evidence="1">Uncharacterized protein</fullName>
    </submittedName>
</protein>
<reference evidence="1" key="1">
    <citation type="journal article" date="2015" name="Nature">
        <title>Complex archaea that bridge the gap between prokaryotes and eukaryotes.</title>
        <authorList>
            <person name="Spang A."/>
            <person name="Saw J.H."/>
            <person name="Jorgensen S.L."/>
            <person name="Zaremba-Niedzwiedzka K."/>
            <person name="Martijn J."/>
            <person name="Lind A.E."/>
            <person name="van Eijk R."/>
            <person name="Schleper C."/>
            <person name="Guy L."/>
            <person name="Ettema T.J."/>
        </authorList>
    </citation>
    <scope>NUCLEOTIDE SEQUENCE</scope>
</reference>
<gene>
    <name evidence="1" type="ORF">LCGC14_0432950</name>
</gene>
<sequence length="63" mass="7253">MEYDFLYTDLKAYINPYRDLYIEEFQKTGGIPPSAVIYRITAIGDDRIDADGNRRITADSAYP</sequence>
<name>A0A0F9SMP2_9ZZZZ</name>
<dbReference type="EMBL" id="LAZR01000407">
    <property type="protein sequence ID" value="KKN70270.1"/>
    <property type="molecule type" value="Genomic_DNA"/>
</dbReference>
<comment type="caution">
    <text evidence="1">The sequence shown here is derived from an EMBL/GenBank/DDBJ whole genome shotgun (WGS) entry which is preliminary data.</text>
</comment>
<organism evidence="1">
    <name type="scientific">marine sediment metagenome</name>
    <dbReference type="NCBI Taxonomy" id="412755"/>
    <lineage>
        <taxon>unclassified sequences</taxon>
        <taxon>metagenomes</taxon>
        <taxon>ecological metagenomes</taxon>
    </lineage>
</organism>